<gene>
    <name evidence="2" type="ORF">D7V88_23175</name>
</gene>
<comment type="caution">
    <text evidence="2">The sequence shown here is derived from an EMBL/GenBank/DDBJ whole genome shotgun (WGS) entry which is preliminary data.</text>
</comment>
<evidence type="ECO:0000313" key="3">
    <source>
        <dbReference type="Proteomes" id="UP000268094"/>
    </source>
</evidence>
<dbReference type="Proteomes" id="UP000268094">
    <property type="component" value="Unassembled WGS sequence"/>
</dbReference>
<protein>
    <submittedName>
        <fullName evidence="2">Uncharacterized protein</fullName>
    </submittedName>
</protein>
<reference evidence="3" key="1">
    <citation type="submission" date="2018-09" db="EMBL/GenBank/DDBJ databases">
        <authorList>
            <person name="Livingstone P.G."/>
            <person name="Whitworth D.E."/>
        </authorList>
    </citation>
    <scope>NUCLEOTIDE SEQUENCE [LARGE SCALE GENOMIC DNA]</scope>
    <source>
        <strain evidence="3">CA054A</strain>
    </source>
</reference>
<evidence type="ECO:0000256" key="1">
    <source>
        <dbReference type="SAM" id="MobiDB-lite"/>
    </source>
</evidence>
<feature type="compositionally biased region" description="Polar residues" evidence="1">
    <location>
        <begin position="9"/>
        <end position="26"/>
    </location>
</feature>
<feature type="region of interest" description="Disordered" evidence="1">
    <location>
        <begin position="1"/>
        <end position="28"/>
    </location>
</feature>
<proteinExistence type="predicted"/>
<organism evidence="2 3">
    <name type="scientific">Corallococcus terminator</name>
    <dbReference type="NCBI Taxonomy" id="2316733"/>
    <lineage>
        <taxon>Bacteria</taxon>
        <taxon>Pseudomonadati</taxon>
        <taxon>Myxococcota</taxon>
        <taxon>Myxococcia</taxon>
        <taxon>Myxococcales</taxon>
        <taxon>Cystobacterineae</taxon>
        <taxon>Myxococcaceae</taxon>
        <taxon>Corallococcus</taxon>
    </lineage>
</organism>
<evidence type="ECO:0000313" key="2">
    <source>
        <dbReference type="EMBL" id="RKG83895.1"/>
    </source>
</evidence>
<sequence>MEPPDRRISSLSIAQTVPRQTPQNDFGPTFARAAREVVRTGAGLVGGMLPAGVISSAAVSSTLRGAVSAAVPSPLALTASAAGGTSATGGMAATSARATSAAGTTAGTPTGQGDAWDMLEAQKLMSAEGQKFNMAYLSLQNEMQKESREHNAISNIMKVRHDSAKAAINNIR</sequence>
<dbReference type="RefSeq" id="WP_120542828.1">
    <property type="nucleotide sequence ID" value="NZ_RAVZ01000169.1"/>
</dbReference>
<accession>A0A3A8IL22</accession>
<keyword evidence="3" id="KW-1185">Reference proteome</keyword>
<name>A0A3A8IL22_9BACT</name>
<dbReference type="EMBL" id="RAVZ01000169">
    <property type="protein sequence ID" value="RKG83895.1"/>
    <property type="molecule type" value="Genomic_DNA"/>
</dbReference>
<dbReference type="AlphaFoldDB" id="A0A3A8IL22"/>
<dbReference type="OrthoDB" id="5518112at2"/>